<name>A0AAV5IS65_9ROSI</name>
<organism evidence="2 3">
    <name type="scientific">Rubroshorea leprosula</name>
    <dbReference type="NCBI Taxonomy" id="152421"/>
    <lineage>
        <taxon>Eukaryota</taxon>
        <taxon>Viridiplantae</taxon>
        <taxon>Streptophyta</taxon>
        <taxon>Embryophyta</taxon>
        <taxon>Tracheophyta</taxon>
        <taxon>Spermatophyta</taxon>
        <taxon>Magnoliopsida</taxon>
        <taxon>eudicotyledons</taxon>
        <taxon>Gunneridae</taxon>
        <taxon>Pentapetalae</taxon>
        <taxon>rosids</taxon>
        <taxon>malvids</taxon>
        <taxon>Malvales</taxon>
        <taxon>Dipterocarpaceae</taxon>
        <taxon>Rubroshorea</taxon>
    </lineage>
</organism>
<feature type="region of interest" description="Disordered" evidence="1">
    <location>
        <begin position="1"/>
        <end position="26"/>
    </location>
</feature>
<dbReference type="Proteomes" id="UP001054252">
    <property type="component" value="Unassembled WGS sequence"/>
</dbReference>
<evidence type="ECO:0000256" key="1">
    <source>
        <dbReference type="SAM" id="MobiDB-lite"/>
    </source>
</evidence>
<proteinExistence type="predicted"/>
<keyword evidence="3" id="KW-1185">Reference proteome</keyword>
<feature type="region of interest" description="Disordered" evidence="1">
    <location>
        <begin position="54"/>
        <end position="78"/>
    </location>
</feature>
<dbReference type="AlphaFoldDB" id="A0AAV5IS65"/>
<accession>A0AAV5IS65</accession>
<feature type="compositionally biased region" description="Low complexity" evidence="1">
    <location>
        <begin position="59"/>
        <end position="78"/>
    </location>
</feature>
<dbReference type="EMBL" id="BPVZ01000016">
    <property type="protein sequence ID" value="GKV01059.1"/>
    <property type="molecule type" value="Genomic_DNA"/>
</dbReference>
<evidence type="ECO:0000313" key="3">
    <source>
        <dbReference type="Proteomes" id="UP001054252"/>
    </source>
</evidence>
<sequence length="78" mass="8618">MRTVFSKSPSPARTTPPPSPPRQTFSESLMDEDIEQTWNESIVRFAPEDLRNYMSDLFNGSNSSGSVSSNSSHGGRSH</sequence>
<gene>
    <name evidence="2" type="ORF">SLEP1_g13654</name>
</gene>
<reference evidence="2 3" key="1">
    <citation type="journal article" date="2021" name="Commun. Biol.">
        <title>The genome of Shorea leprosula (Dipterocarpaceae) highlights the ecological relevance of drought in aseasonal tropical rainforests.</title>
        <authorList>
            <person name="Ng K.K.S."/>
            <person name="Kobayashi M.J."/>
            <person name="Fawcett J.A."/>
            <person name="Hatakeyama M."/>
            <person name="Paape T."/>
            <person name="Ng C.H."/>
            <person name="Ang C.C."/>
            <person name="Tnah L.H."/>
            <person name="Lee C.T."/>
            <person name="Nishiyama T."/>
            <person name="Sese J."/>
            <person name="O'Brien M.J."/>
            <person name="Copetti D."/>
            <person name="Mohd Noor M.I."/>
            <person name="Ong R.C."/>
            <person name="Putra M."/>
            <person name="Sireger I.Z."/>
            <person name="Indrioko S."/>
            <person name="Kosugi Y."/>
            <person name="Izuno A."/>
            <person name="Isagi Y."/>
            <person name="Lee S.L."/>
            <person name="Shimizu K.K."/>
        </authorList>
    </citation>
    <scope>NUCLEOTIDE SEQUENCE [LARGE SCALE GENOMIC DNA]</scope>
    <source>
        <strain evidence="2">214</strain>
    </source>
</reference>
<protein>
    <submittedName>
        <fullName evidence="2">Uncharacterized protein</fullName>
    </submittedName>
</protein>
<comment type="caution">
    <text evidence="2">The sequence shown here is derived from an EMBL/GenBank/DDBJ whole genome shotgun (WGS) entry which is preliminary data.</text>
</comment>
<evidence type="ECO:0000313" key="2">
    <source>
        <dbReference type="EMBL" id="GKV01059.1"/>
    </source>
</evidence>